<organism evidence="1 2">
    <name type="scientific">Trifolium pratense</name>
    <name type="common">Red clover</name>
    <dbReference type="NCBI Taxonomy" id="57577"/>
    <lineage>
        <taxon>Eukaryota</taxon>
        <taxon>Viridiplantae</taxon>
        <taxon>Streptophyta</taxon>
        <taxon>Embryophyta</taxon>
        <taxon>Tracheophyta</taxon>
        <taxon>Spermatophyta</taxon>
        <taxon>Magnoliopsida</taxon>
        <taxon>eudicotyledons</taxon>
        <taxon>Gunneridae</taxon>
        <taxon>Pentapetalae</taxon>
        <taxon>rosids</taxon>
        <taxon>fabids</taxon>
        <taxon>Fabales</taxon>
        <taxon>Fabaceae</taxon>
        <taxon>Papilionoideae</taxon>
        <taxon>50 kb inversion clade</taxon>
        <taxon>NPAAA clade</taxon>
        <taxon>Hologalegina</taxon>
        <taxon>IRL clade</taxon>
        <taxon>Trifolieae</taxon>
        <taxon>Trifolium</taxon>
    </lineage>
</organism>
<sequence>QTSEARKLLLVASHKVLPQRIRVASVPASVCQNLFCGGIRDPKRLCSWRELLYYWMEDKPLSWTCFVIGRFVVVLLAPLVL</sequence>
<name>A0A2K3KI71_TRIPR</name>
<evidence type="ECO:0000313" key="1">
    <source>
        <dbReference type="EMBL" id="PNX65976.1"/>
    </source>
</evidence>
<protein>
    <submittedName>
        <fullName evidence="1">Uncharacterized protein</fullName>
    </submittedName>
</protein>
<feature type="non-terminal residue" evidence="1">
    <location>
        <position position="1"/>
    </location>
</feature>
<comment type="caution">
    <text evidence="1">The sequence shown here is derived from an EMBL/GenBank/DDBJ whole genome shotgun (WGS) entry which is preliminary data.</text>
</comment>
<reference evidence="1 2" key="2">
    <citation type="journal article" date="2017" name="Front. Plant Sci.">
        <title>Gene Classification and Mining of Molecular Markers Useful in Red Clover (Trifolium pratense) Breeding.</title>
        <authorList>
            <person name="Istvanek J."/>
            <person name="Dluhosova J."/>
            <person name="Dluhos P."/>
            <person name="Patkova L."/>
            <person name="Nedelnik J."/>
            <person name="Repkova J."/>
        </authorList>
    </citation>
    <scope>NUCLEOTIDE SEQUENCE [LARGE SCALE GENOMIC DNA]</scope>
    <source>
        <strain evidence="2">cv. Tatra</strain>
        <tissue evidence="1">Young leaves</tissue>
    </source>
</reference>
<dbReference type="EMBL" id="ASHM01097369">
    <property type="protein sequence ID" value="PNX65976.1"/>
    <property type="molecule type" value="Genomic_DNA"/>
</dbReference>
<gene>
    <name evidence="1" type="ORF">L195_g054818</name>
</gene>
<evidence type="ECO:0000313" key="2">
    <source>
        <dbReference type="Proteomes" id="UP000236291"/>
    </source>
</evidence>
<dbReference type="AlphaFoldDB" id="A0A2K3KI71"/>
<reference evidence="1 2" key="1">
    <citation type="journal article" date="2014" name="Am. J. Bot.">
        <title>Genome assembly and annotation for red clover (Trifolium pratense; Fabaceae).</title>
        <authorList>
            <person name="Istvanek J."/>
            <person name="Jaros M."/>
            <person name="Krenek A."/>
            <person name="Repkova J."/>
        </authorList>
    </citation>
    <scope>NUCLEOTIDE SEQUENCE [LARGE SCALE GENOMIC DNA]</scope>
    <source>
        <strain evidence="2">cv. Tatra</strain>
        <tissue evidence="1">Young leaves</tissue>
    </source>
</reference>
<dbReference type="Proteomes" id="UP000236291">
    <property type="component" value="Unassembled WGS sequence"/>
</dbReference>
<proteinExistence type="predicted"/>
<accession>A0A2K3KI71</accession>